<feature type="modified residue" description="4-aspartylphosphate" evidence="1">
    <location>
        <position position="66"/>
    </location>
</feature>
<dbReference type="GO" id="GO:0000160">
    <property type="term" value="P:phosphorelay signal transduction system"/>
    <property type="evidence" value="ECO:0007669"/>
    <property type="project" value="InterPro"/>
</dbReference>
<keyword evidence="5" id="KW-1185">Reference proteome</keyword>
<protein>
    <recommendedName>
        <fullName evidence="6">ANTAR domain-containing protein</fullName>
    </recommendedName>
</protein>
<reference evidence="4" key="1">
    <citation type="journal article" date="2014" name="Int. J. Syst. Evol. Microbiol.">
        <title>Complete genome sequence of Corynebacterium casei LMG S-19264T (=DSM 44701T), isolated from a smear-ripened cheese.</title>
        <authorList>
            <consortium name="US DOE Joint Genome Institute (JGI-PGF)"/>
            <person name="Walter F."/>
            <person name="Albersmeier A."/>
            <person name="Kalinowski J."/>
            <person name="Ruckert C."/>
        </authorList>
    </citation>
    <scope>NUCLEOTIDE SEQUENCE</scope>
    <source>
        <strain evidence="4">CGMCC 1.15493</strain>
    </source>
</reference>
<accession>A0A917DBD4</accession>
<dbReference type="RefSeq" id="WP_188851623.1">
    <property type="nucleotide sequence ID" value="NZ_BMJJ01000006.1"/>
</dbReference>
<evidence type="ECO:0000256" key="1">
    <source>
        <dbReference type="PROSITE-ProRule" id="PRU00169"/>
    </source>
</evidence>
<dbReference type="Gene3D" id="3.40.50.2300">
    <property type="match status" value="1"/>
</dbReference>
<dbReference type="Proteomes" id="UP000613160">
    <property type="component" value="Unassembled WGS sequence"/>
</dbReference>
<dbReference type="PROSITE" id="PS50921">
    <property type="entry name" value="ANTAR"/>
    <property type="match status" value="1"/>
</dbReference>
<reference evidence="4" key="2">
    <citation type="submission" date="2020-09" db="EMBL/GenBank/DDBJ databases">
        <authorList>
            <person name="Sun Q."/>
            <person name="Zhou Y."/>
        </authorList>
    </citation>
    <scope>NUCLEOTIDE SEQUENCE</scope>
    <source>
        <strain evidence="4">CGMCC 1.15493</strain>
    </source>
</reference>
<dbReference type="PROSITE" id="PS50110">
    <property type="entry name" value="RESPONSE_REGULATORY"/>
    <property type="match status" value="1"/>
</dbReference>
<dbReference type="InterPro" id="IPR005561">
    <property type="entry name" value="ANTAR"/>
</dbReference>
<evidence type="ECO:0008006" key="6">
    <source>
        <dbReference type="Google" id="ProtNLM"/>
    </source>
</evidence>
<sequence>MSPPRFVQNFSQCRALLVSRDSRALEALEATLPKLGLAVTTLALVDDEVSLPLEDLDPERDILFVDGDLHRPLQWPAGLGAVPPIPVVGIVGVEAPSRLKALIQIGATAFVPKPVHGATLYSALVLGVNAFARRRRMLSDIAEHEQRRRQRRHVVKAVVGIVTTEHVSDEIAYERLRRESMRLRVSVETLSEMLVQQWAGEEAPCDAAAVPRQGIGE</sequence>
<dbReference type="InterPro" id="IPR001789">
    <property type="entry name" value="Sig_transdc_resp-reg_receiver"/>
</dbReference>
<dbReference type="SUPFAM" id="SSF52172">
    <property type="entry name" value="CheY-like"/>
    <property type="match status" value="1"/>
</dbReference>
<dbReference type="EMBL" id="BMJJ01000006">
    <property type="protein sequence ID" value="GGD23345.1"/>
    <property type="molecule type" value="Genomic_DNA"/>
</dbReference>
<proteinExistence type="predicted"/>
<comment type="caution">
    <text evidence="4">The sequence shown here is derived from an EMBL/GenBank/DDBJ whole genome shotgun (WGS) entry which is preliminary data.</text>
</comment>
<dbReference type="AlphaFoldDB" id="A0A917DBD4"/>
<feature type="domain" description="Response regulatory" evidence="2">
    <location>
        <begin position="14"/>
        <end position="128"/>
    </location>
</feature>
<organism evidence="4 5">
    <name type="scientific">Aureimonas glaciei</name>
    <dbReference type="NCBI Taxonomy" id="1776957"/>
    <lineage>
        <taxon>Bacteria</taxon>
        <taxon>Pseudomonadati</taxon>
        <taxon>Pseudomonadota</taxon>
        <taxon>Alphaproteobacteria</taxon>
        <taxon>Hyphomicrobiales</taxon>
        <taxon>Aurantimonadaceae</taxon>
        <taxon>Aureimonas</taxon>
    </lineage>
</organism>
<keyword evidence="1" id="KW-0597">Phosphoprotein</keyword>
<evidence type="ECO:0000259" key="3">
    <source>
        <dbReference type="PROSITE" id="PS50921"/>
    </source>
</evidence>
<evidence type="ECO:0000259" key="2">
    <source>
        <dbReference type="PROSITE" id="PS50110"/>
    </source>
</evidence>
<evidence type="ECO:0000313" key="4">
    <source>
        <dbReference type="EMBL" id="GGD23345.1"/>
    </source>
</evidence>
<dbReference type="SMART" id="SM01012">
    <property type="entry name" value="ANTAR"/>
    <property type="match status" value="1"/>
</dbReference>
<evidence type="ECO:0000313" key="5">
    <source>
        <dbReference type="Proteomes" id="UP000613160"/>
    </source>
</evidence>
<dbReference type="GO" id="GO:0003723">
    <property type="term" value="F:RNA binding"/>
    <property type="evidence" value="ECO:0007669"/>
    <property type="project" value="InterPro"/>
</dbReference>
<name>A0A917DBD4_9HYPH</name>
<dbReference type="InterPro" id="IPR011006">
    <property type="entry name" value="CheY-like_superfamily"/>
</dbReference>
<gene>
    <name evidence="4" type="ORF">GCM10011335_27810</name>
</gene>
<feature type="domain" description="ANTAR" evidence="3">
    <location>
        <begin position="134"/>
        <end position="195"/>
    </location>
</feature>